<reference evidence="2 3" key="1">
    <citation type="submission" date="2024-01" db="EMBL/GenBank/DDBJ databases">
        <title>The complete chloroplast genome sequence of Lithospermum erythrorhizon: insights into the phylogenetic relationship among Boraginaceae species and the maternal lineages of purple gromwells.</title>
        <authorList>
            <person name="Okada T."/>
            <person name="Watanabe K."/>
        </authorList>
    </citation>
    <scope>NUCLEOTIDE SEQUENCE [LARGE SCALE GENOMIC DNA]</scope>
</reference>
<sequence length="488" mass="54999">MYRRKGQANVIRKCRNQYLYHLPGLDSRTPVRIEELQESIDVIKQGCIDESGKQEMIRLSLKVDGLRLAEETYWHQRAGAQWMVRGGGGRDQNTSFFHWVASHRHRSNRISGLKDENGSVIEFIGGVPRRVSNDMCEFLTQAYTVQEIKKAVFDMPPTKAPGPDGMPALVYQKYWDVVREDVSAMVLEMLNPEVVFRKFGFTHVSLIPKVQSPETITQYRPISLRNMASKIISKCIANRLKVVLPMVISTSQSSFLADRLITDNVLLAYETHHALKKKKDGRTGGGVSLKLDMHKVYDRVEWGFLEAIMVKLGLSDQVVRLIMDLITWVTYTLIVNGLISLINGAIATERIRGVQVGRQGPMVSNLLDHLLFADDSLLFGQATMEECMVVKGLLKQYEEASGQCVNFDKSALFFSPNVAADLRVQLCQVLGVPEVEGHQKYLGLPSMIGRNTAEIFYSVKERVRNRIEGWSSKTLPKAGKEVLVKAVL</sequence>
<organism evidence="2 3">
    <name type="scientific">Lithospermum erythrorhizon</name>
    <name type="common">Purple gromwell</name>
    <name type="synonym">Lithospermum officinale var. erythrorhizon</name>
    <dbReference type="NCBI Taxonomy" id="34254"/>
    <lineage>
        <taxon>Eukaryota</taxon>
        <taxon>Viridiplantae</taxon>
        <taxon>Streptophyta</taxon>
        <taxon>Embryophyta</taxon>
        <taxon>Tracheophyta</taxon>
        <taxon>Spermatophyta</taxon>
        <taxon>Magnoliopsida</taxon>
        <taxon>eudicotyledons</taxon>
        <taxon>Gunneridae</taxon>
        <taxon>Pentapetalae</taxon>
        <taxon>asterids</taxon>
        <taxon>lamiids</taxon>
        <taxon>Boraginales</taxon>
        <taxon>Boraginaceae</taxon>
        <taxon>Boraginoideae</taxon>
        <taxon>Lithospermeae</taxon>
        <taxon>Lithospermum</taxon>
    </lineage>
</organism>
<dbReference type="PANTHER" id="PTHR46890">
    <property type="entry name" value="NON-LTR RETROLELEMENT REVERSE TRANSCRIPTASE-LIKE PROTEIN-RELATED"/>
    <property type="match status" value="1"/>
</dbReference>
<gene>
    <name evidence="2" type="ORF">LIER_16973</name>
</gene>
<accession>A0AAV3Q8L9</accession>
<proteinExistence type="predicted"/>
<dbReference type="PANTHER" id="PTHR46890:SF48">
    <property type="entry name" value="RNA-DIRECTED DNA POLYMERASE"/>
    <property type="match status" value="1"/>
</dbReference>
<dbReference type="Proteomes" id="UP001454036">
    <property type="component" value="Unassembled WGS sequence"/>
</dbReference>
<dbReference type="Pfam" id="PF00078">
    <property type="entry name" value="RVT_1"/>
    <property type="match status" value="1"/>
</dbReference>
<feature type="domain" description="Reverse transcriptase" evidence="1">
    <location>
        <begin position="208"/>
        <end position="323"/>
    </location>
</feature>
<evidence type="ECO:0000259" key="1">
    <source>
        <dbReference type="Pfam" id="PF00078"/>
    </source>
</evidence>
<dbReference type="CDD" id="cd01650">
    <property type="entry name" value="RT_nLTR_like"/>
    <property type="match status" value="1"/>
</dbReference>
<keyword evidence="3" id="KW-1185">Reference proteome</keyword>
<comment type="caution">
    <text evidence="2">The sequence shown here is derived from an EMBL/GenBank/DDBJ whole genome shotgun (WGS) entry which is preliminary data.</text>
</comment>
<evidence type="ECO:0000313" key="3">
    <source>
        <dbReference type="Proteomes" id="UP001454036"/>
    </source>
</evidence>
<name>A0AAV3Q8L9_LITER</name>
<evidence type="ECO:0000313" key="2">
    <source>
        <dbReference type="EMBL" id="GAA0160414.1"/>
    </source>
</evidence>
<dbReference type="AlphaFoldDB" id="A0AAV3Q8L9"/>
<dbReference type="InterPro" id="IPR000477">
    <property type="entry name" value="RT_dom"/>
</dbReference>
<dbReference type="InterPro" id="IPR052343">
    <property type="entry name" value="Retrotransposon-Effector_Assoc"/>
</dbReference>
<protein>
    <recommendedName>
        <fullName evidence="1">Reverse transcriptase domain-containing protein</fullName>
    </recommendedName>
</protein>
<dbReference type="EMBL" id="BAABME010003877">
    <property type="protein sequence ID" value="GAA0160414.1"/>
    <property type="molecule type" value="Genomic_DNA"/>
</dbReference>